<sequence>MFCFFFFFFCVIEHFYSSQVTSERRCYNVDDDDKVMGYRINTSTALSTVSCAYSYFSGPATPVIFSDDNLKIGTRVEIFTK</sequence>
<name>A0A6M2DDH8_RHIMP</name>
<feature type="chain" id="PRO_5026784507" evidence="1">
    <location>
        <begin position="19"/>
        <end position="81"/>
    </location>
</feature>
<proteinExistence type="predicted"/>
<accession>A0A6M2DDH8</accession>
<organism evidence="2">
    <name type="scientific">Rhipicephalus microplus</name>
    <name type="common">Cattle tick</name>
    <name type="synonym">Boophilus microplus</name>
    <dbReference type="NCBI Taxonomy" id="6941"/>
    <lineage>
        <taxon>Eukaryota</taxon>
        <taxon>Metazoa</taxon>
        <taxon>Ecdysozoa</taxon>
        <taxon>Arthropoda</taxon>
        <taxon>Chelicerata</taxon>
        <taxon>Arachnida</taxon>
        <taxon>Acari</taxon>
        <taxon>Parasitiformes</taxon>
        <taxon>Ixodida</taxon>
        <taxon>Ixodoidea</taxon>
        <taxon>Ixodidae</taxon>
        <taxon>Rhipicephalinae</taxon>
        <taxon>Rhipicephalus</taxon>
        <taxon>Boophilus</taxon>
    </lineage>
</organism>
<keyword evidence="1" id="KW-0732">Signal</keyword>
<dbReference type="AlphaFoldDB" id="A0A6M2DDH8"/>
<protein>
    <submittedName>
        <fullName evidence="2">Putative secreted protein synganglion overexpressed</fullName>
    </submittedName>
</protein>
<dbReference type="EMBL" id="GHWJ01010501">
    <property type="protein sequence ID" value="NOV43238.1"/>
    <property type="molecule type" value="Transcribed_RNA"/>
</dbReference>
<evidence type="ECO:0000256" key="1">
    <source>
        <dbReference type="SAM" id="SignalP"/>
    </source>
</evidence>
<feature type="signal peptide" evidence="1">
    <location>
        <begin position="1"/>
        <end position="18"/>
    </location>
</feature>
<reference evidence="2" key="1">
    <citation type="submission" date="2019-09" db="EMBL/GenBank/DDBJ databases">
        <title>Organ-specific transcriptomic study of the physiology of the cattle tick, Rhipicephalus microplus.</title>
        <authorList>
            <person name="Tirloni L."/>
            <person name="Braz G."/>
            <person name="Gandara A.C.P."/>
            <person name="Sabadin G.A."/>
            <person name="da Silva R.M."/>
            <person name="Guizzo M.G."/>
            <person name="Machado J.A."/>
            <person name="Costa E.P."/>
            <person name="Gomes H.F."/>
            <person name="Moraes J."/>
            <person name="Mota M.B.S."/>
            <person name="Mesquita R.D."/>
            <person name="Alvarenga P.H."/>
            <person name="Alves F."/>
            <person name="Seixas A."/>
            <person name="da Fonseca R.N."/>
            <person name="Fogaca A."/>
            <person name="Logullo C."/>
            <person name="Tanaka A."/>
            <person name="Daffre S."/>
            <person name="Termignoni C."/>
            <person name="Vaz I.S.Jr."/>
            <person name="Oliveira P.L."/>
            <person name="Ribeiro J.M."/>
        </authorList>
    </citation>
    <scope>NUCLEOTIDE SEQUENCE</scope>
    <source>
        <strain evidence="2">Porto Alegre</strain>
    </source>
</reference>
<evidence type="ECO:0000313" key="2">
    <source>
        <dbReference type="EMBL" id="NOV43238.1"/>
    </source>
</evidence>